<comment type="caution">
    <text evidence="7">The sequence shown here is derived from an EMBL/GenBank/DDBJ whole genome shotgun (WGS) entry which is preliminary data.</text>
</comment>
<evidence type="ECO:0000256" key="3">
    <source>
        <dbReference type="ARBA" id="ARBA00023125"/>
    </source>
</evidence>
<dbReference type="SUPFAM" id="SSF46689">
    <property type="entry name" value="Homeodomain-like"/>
    <property type="match status" value="1"/>
</dbReference>
<dbReference type="Pfam" id="PF13977">
    <property type="entry name" value="TetR_C_6"/>
    <property type="match status" value="1"/>
</dbReference>
<feature type="domain" description="HTH tetR-type" evidence="6">
    <location>
        <begin position="8"/>
        <end position="68"/>
    </location>
</feature>
<protein>
    <submittedName>
        <fullName evidence="7">TetR family transcriptional regulator</fullName>
    </submittedName>
</protein>
<dbReference type="PRINTS" id="PR00455">
    <property type="entry name" value="HTHTETR"/>
</dbReference>
<dbReference type="InterPro" id="IPR036271">
    <property type="entry name" value="Tet_transcr_reg_TetR-rel_C_sf"/>
</dbReference>
<evidence type="ECO:0000256" key="5">
    <source>
        <dbReference type="PROSITE-ProRule" id="PRU00335"/>
    </source>
</evidence>
<evidence type="ECO:0000256" key="2">
    <source>
        <dbReference type="ARBA" id="ARBA00023015"/>
    </source>
</evidence>
<dbReference type="EMBL" id="VFPQ01000001">
    <property type="protein sequence ID" value="TQM73474.1"/>
    <property type="molecule type" value="Genomic_DNA"/>
</dbReference>
<evidence type="ECO:0000256" key="1">
    <source>
        <dbReference type="ARBA" id="ARBA00022491"/>
    </source>
</evidence>
<dbReference type="GO" id="GO:0000976">
    <property type="term" value="F:transcription cis-regulatory region binding"/>
    <property type="evidence" value="ECO:0007669"/>
    <property type="project" value="TreeGrafter"/>
</dbReference>
<dbReference type="PANTHER" id="PTHR30055">
    <property type="entry name" value="HTH-TYPE TRANSCRIPTIONAL REGULATOR RUTR"/>
    <property type="match status" value="1"/>
</dbReference>
<keyword evidence="1" id="KW-0678">Repressor</keyword>
<dbReference type="InterPro" id="IPR001647">
    <property type="entry name" value="HTH_TetR"/>
</dbReference>
<keyword evidence="2" id="KW-0805">Transcription regulation</keyword>
<reference evidence="7 8" key="1">
    <citation type="submission" date="2019-06" db="EMBL/GenBank/DDBJ databases">
        <title>Sequencing the genomes of 1000 actinobacteria strains.</title>
        <authorList>
            <person name="Klenk H.-P."/>
        </authorList>
    </citation>
    <scope>NUCLEOTIDE SEQUENCE [LARGE SCALE GENOMIC DNA]</scope>
    <source>
        <strain evidence="7 8">DSM 43186</strain>
    </source>
</reference>
<evidence type="ECO:0000313" key="7">
    <source>
        <dbReference type="EMBL" id="TQM73474.1"/>
    </source>
</evidence>
<dbReference type="SUPFAM" id="SSF48498">
    <property type="entry name" value="Tetracyclin repressor-like, C-terminal domain"/>
    <property type="match status" value="1"/>
</dbReference>
<evidence type="ECO:0000256" key="4">
    <source>
        <dbReference type="ARBA" id="ARBA00023163"/>
    </source>
</evidence>
<dbReference type="GO" id="GO:0003700">
    <property type="term" value="F:DNA-binding transcription factor activity"/>
    <property type="evidence" value="ECO:0007669"/>
    <property type="project" value="TreeGrafter"/>
</dbReference>
<gene>
    <name evidence="7" type="ORF">FHX40_0114</name>
</gene>
<evidence type="ECO:0000313" key="8">
    <source>
        <dbReference type="Proteomes" id="UP000319213"/>
    </source>
</evidence>
<keyword evidence="3 5" id="KW-0238">DNA-binding</keyword>
<accession>A0A543ISB6</accession>
<sequence>MPRVVDHRARRAEIVNAVIELIATEGAEALTVRKAAAAAGLSTGALAHYFADKDALLAAAFAEVVARSGFRIRTLPGDADPADLLYQALLAPLPLNDARRTESRVWLAFLDRALVREDATELLREVYAEWRRQVSGIIVRGQREGRFRADIDPEATAHTLTALVDGLTVHAVFDPARLDADVLRRLIDAQVRSLLAGPAR</sequence>
<dbReference type="Proteomes" id="UP000319213">
    <property type="component" value="Unassembled WGS sequence"/>
</dbReference>
<name>A0A543ISB6_9ACTN</name>
<dbReference type="AlphaFoldDB" id="A0A543ISB6"/>
<dbReference type="RefSeq" id="WP_142257776.1">
    <property type="nucleotide sequence ID" value="NZ_BMPV01000004.1"/>
</dbReference>
<dbReference type="InterPro" id="IPR050109">
    <property type="entry name" value="HTH-type_TetR-like_transc_reg"/>
</dbReference>
<dbReference type="Pfam" id="PF00440">
    <property type="entry name" value="TetR_N"/>
    <property type="match status" value="1"/>
</dbReference>
<dbReference type="InterPro" id="IPR039538">
    <property type="entry name" value="BetI_C"/>
</dbReference>
<dbReference type="Gene3D" id="1.10.357.10">
    <property type="entry name" value="Tetracycline Repressor, domain 2"/>
    <property type="match status" value="1"/>
</dbReference>
<feature type="DNA-binding region" description="H-T-H motif" evidence="5">
    <location>
        <begin position="31"/>
        <end position="50"/>
    </location>
</feature>
<organism evidence="7 8">
    <name type="scientific">Thermopolyspora flexuosa</name>
    <dbReference type="NCBI Taxonomy" id="103836"/>
    <lineage>
        <taxon>Bacteria</taxon>
        <taxon>Bacillati</taxon>
        <taxon>Actinomycetota</taxon>
        <taxon>Actinomycetes</taxon>
        <taxon>Streptosporangiales</taxon>
        <taxon>Streptosporangiaceae</taxon>
        <taxon>Thermopolyspora</taxon>
    </lineage>
</organism>
<keyword evidence="8" id="KW-1185">Reference proteome</keyword>
<keyword evidence="4" id="KW-0804">Transcription</keyword>
<dbReference type="OrthoDB" id="9816296at2"/>
<proteinExistence type="predicted"/>
<evidence type="ECO:0000259" key="6">
    <source>
        <dbReference type="PROSITE" id="PS50977"/>
    </source>
</evidence>
<dbReference type="PANTHER" id="PTHR30055:SF234">
    <property type="entry name" value="HTH-TYPE TRANSCRIPTIONAL REGULATOR BETI"/>
    <property type="match status" value="1"/>
</dbReference>
<dbReference type="PROSITE" id="PS50977">
    <property type="entry name" value="HTH_TETR_2"/>
    <property type="match status" value="1"/>
</dbReference>
<dbReference type="InterPro" id="IPR009057">
    <property type="entry name" value="Homeodomain-like_sf"/>
</dbReference>